<gene>
    <name evidence="10" type="primary">106674273</name>
</gene>
<evidence type="ECO:0000256" key="4">
    <source>
        <dbReference type="ARBA" id="ARBA00012452"/>
    </source>
</evidence>
<dbReference type="PROSITE" id="PS50405">
    <property type="entry name" value="GST_CTER"/>
    <property type="match status" value="1"/>
</dbReference>
<comment type="subcellular location">
    <subcellularLocation>
        <location evidence="1">Cytoplasm</location>
    </subcellularLocation>
</comment>
<reference evidence="10" key="1">
    <citation type="submission" date="2022-01" db="UniProtKB">
        <authorList>
            <consortium name="EnsemblMetazoa"/>
        </authorList>
    </citation>
    <scope>IDENTIFICATION</scope>
</reference>
<dbReference type="SFLD" id="SFLDG00358">
    <property type="entry name" value="Main_(cytGST)"/>
    <property type="match status" value="1"/>
</dbReference>
<feature type="domain" description="GST C-terminal" evidence="9">
    <location>
        <begin position="89"/>
        <end position="221"/>
    </location>
</feature>
<dbReference type="AlphaFoldDB" id="A0A8I6SDG5"/>
<dbReference type="CDD" id="cd03183">
    <property type="entry name" value="GST_C_Theta"/>
    <property type="match status" value="1"/>
</dbReference>
<evidence type="ECO:0000259" key="9">
    <source>
        <dbReference type="PROSITE" id="PS50405"/>
    </source>
</evidence>
<dbReference type="Pfam" id="PF00043">
    <property type="entry name" value="GST_C"/>
    <property type="match status" value="1"/>
</dbReference>
<evidence type="ECO:0000256" key="1">
    <source>
        <dbReference type="ARBA" id="ARBA00004496"/>
    </source>
</evidence>
<name>A0A8I6SDG5_CIMLE</name>
<dbReference type="Gene3D" id="3.40.30.10">
    <property type="entry name" value="Glutaredoxin"/>
    <property type="match status" value="1"/>
</dbReference>
<dbReference type="InterPro" id="IPR040075">
    <property type="entry name" value="GST_N_Theta"/>
</dbReference>
<evidence type="ECO:0000256" key="5">
    <source>
        <dbReference type="ARBA" id="ARBA00022490"/>
    </source>
</evidence>
<evidence type="ECO:0000256" key="2">
    <source>
        <dbReference type="ARBA" id="ARBA00009899"/>
    </source>
</evidence>
<dbReference type="OrthoDB" id="422574at2759"/>
<dbReference type="InterPro" id="IPR036249">
    <property type="entry name" value="Thioredoxin-like_sf"/>
</dbReference>
<dbReference type="SUPFAM" id="SSF52833">
    <property type="entry name" value="Thioredoxin-like"/>
    <property type="match status" value="1"/>
</dbReference>
<dbReference type="InterPro" id="IPR010987">
    <property type="entry name" value="Glutathione-S-Trfase_C-like"/>
</dbReference>
<dbReference type="InterPro" id="IPR040079">
    <property type="entry name" value="Glutathione_S-Trfase"/>
</dbReference>
<organism evidence="10 11">
    <name type="scientific">Cimex lectularius</name>
    <name type="common">Bed bug</name>
    <name type="synonym">Acanthia lectularia</name>
    <dbReference type="NCBI Taxonomy" id="79782"/>
    <lineage>
        <taxon>Eukaryota</taxon>
        <taxon>Metazoa</taxon>
        <taxon>Ecdysozoa</taxon>
        <taxon>Arthropoda</taxon>
        <taxon>Hexapoda</taxon>
        <taxon>Insecta</taxon>
        <taxon>Pterygota</taxon>
        <taxon>Neoptera</taxon>
        <taxon>Paraneoptera</taxon>
        <taxon>Hemiptera</taxon>
        <taxon>Heteroptera</taxon>
        <taxon>Panheteroptera</taxon>
        <taxon>Cimicomorpha</taxon>
        <taxon>Cimicidae</taxon>
        <taxon>Cimex</taxon>
    </lineage>
</organism>
<keyword evidence="5" id="KW-0963">Cytoplasm</keyword>
<dbReference type="FunFam" id="1.20.1050.10:FF:000008">
    <property type="entry name" value="Glutathione S-transferase theta-1"/>
    <property type="match status" value="1"/>
</dbReference>
<evidence type="ECO:0000313" key="11">
    <source>
        <dbReference type="Proteomes" id="UP000494040"/>
    </source>
</evidence>
<dbReference type="CDD" id="cd03050">
    <property type="entry name" value="GST_N_Theta"/>
    <property type="match status" value="1"/>
</dbReference>
<dbReference type="SFLD" id="SFLDS00019">
    <property type="entry name" value="Glutathione_Transferase_(cytos"/>
    <property type="match status" value="1"/>
</dbReference>
<dbReference type="Gene3D" id="1.20.1050.10">
    <property type="match status" value="1"/>
</dbReference>
<dbReference type="GO" id="GO:0004364">
    <property type="term" value="F:glutathione transferase activity"/>
    <property type="evidence" value="ECO:0007669"/>
    <property type="project" value="UniProtKB-EC"/>
</dbReference>
<dbReference type="SUPFAM" id="SSF47616">
    <property type="entry name" value="GST C-terminal domain-like"/>
    <property type="match status" value="1"/>
</dbReference>
<dbReference type="PANTHER" id="PTHR43917">
    <property type="match status" value="1"/>
</dbReference>
<dbReference type="InterPro" id="IPR051369">
    <property type="entry name" value="GST_Theta"/>
</dbReference>
<dbReference type="InterPro" id="IPR036282">
    <property type="entry name" value="Glutathione-S-Trfase_C_sf"/>
</dbReference>
<accession>A0A8I6SDG5</accession>
<keyword evidence="11" id="KW-1185">Reference proteome</keyword>
<dbReference type="GO" id="GO:0006749">
    <property type="term" value="P:glutathione metabolic process"/>
    <property type="evidence" value="ECO:0007669"/>
    <property type="project" value="TreeGrafter"/>
</dbReference>
<dbReference type="Proteomes" id="UP000494040">
    <property type="component" value="Unassembled WGS sequence"/>
</dbReference>
<dbReference type="FunFam" id="3.40.30.10:FF:000176">
    <property type="entry name" value="Glutathione S-transferase theta-1"/>
    <property type="match status" value="1"/>
</dbReference>
<protein>
    <recommendedName>
        <fullName evidence="4">glutathione transferase</fullName>
        <ecNumber evidence="4">2.5.1.18</ecNumber>
    </recommendedName>
</protein>
<evidence type="ECO:0000313" key="10">
    <source>
        <dbReference type="EnsemblMetazoa" id="XP_014262384.1"/>
    </source>
</evidence>
<dbReference type="KEGG" id="clec:106674273"/>
<dbReference type="GO" id="GO:0005737">
    <property type="term" value="C:cytoplasm"/>
    <property type="evidence" value="ECO:0007669"/>
    <property type="project" value="UniProtKB-SubCell"/>
</dbReference>
<comment type="subunit">
    <text evidence="3">Homodimer.</text>
</comment>
<dbReference type="SFLD" id="SFLDG01153">
    <property type="entry name" value="Main.4:_Theta-like"/>
    <property type="match status" value="1"/>
</dbReference>
<evidence type="ECO:0000256" key="3">
    <source>
        <dbReference type="ARBA" id="ARBA00011738"/>
    </source>
</evidence>
<comment type="catalytic activity">
    <reaction evidence="7">
        <text>RX + glutathione = an S-substituted glutathione + a halide anion + H(+)</text>
        <dbReference type="Rhea" id="RHEA:16437"/>
        <dbReference type="ChEBI" id="CHEBI:15378"/>
        <dbReference type="ChEBI" id="CHEBI:16042"/>
        <dbReference type="ChEBI" id="CHEBI:17792"/>
        <dbReference type="ChEBI" id="CHEBI:57925"/>
        <dbReference type="ChEBI" id="CHEBI:90779"/>
        <dbReference type="EC" id="2.5.1.18"/>
    </reaction>
</comment>
<dbReference type="PROSITE" id="PS50404">
    <property type="entry name" value="GST_NTER"/>
    <property type="match status" value="1"/>
</dbReference>
<feature type="domain" description="GST N-terminal" evidence="8">
    <location>
        <begin position="2"/>
        <end position="83"/>
    </location>
</feature>
<dbReference type="InterPro" id="IPR004046">
    <property type="entry name" value="GST_C"/>
</dbReference>
<dbReference type="InterPro" id="IPR004045">
    <property type="entry name" value="Glutathione_S-Trfase_N"/>
</dbReference>
<dbReference type="EnsemblMetazoa" id="XM_014406898.2">
    <property type="protein sequence ID" value="XP_014262384.1"/>
    <property type="gene ID" value="LOC106674273"/>
</dbReference>
<evidence type="ECO:0000259" key="8">
    <source>
        <dbReference type="PROSITE" id="PS50404"/>
    </source>
</evidence>
<sequence length="234" mass="27069">MSRLKFYYDLLSQPSRSLLIFLQTNKIPFEPVPIRLGKGEHKTEEFKKITPLQLVPVIDDDGFVVKESVGILRYLSKRYNVDDHWYPNDVKEQAKVDEYLEWQHLGTRFACGMYFRIMWLTPMATKVAPNSKLAEKHKELMVNTCNTVQDVWLGDKKYICGDKISIADLLAVSELEQPRLAGYDPREGRPKLAEYMERVRQDTNPSYDVAHKVLNTIVEKFKGECPALVKSAQN</sequence>
<keyword evidence="6" id="KW-0808">Transferase</keyword>
<evidence type="ECO:0000256" key="7">
    <source>
        <dbReference type="ARBA" id="ARBA00047960"/>
    </source>
</evidence>
<proteinExistence type="inferred from homology"/>
<evidence type="ECO:0000256" key="6">
    <source>
        <dbReference type="ARBA" id="ARBA00022679"/>
    </source>
</evidence>
<dbReference type="Pfam" id="PF02798">
    <property type="entry name" value="GST_N"/>
    <property type="match status" value="1"/>
</dbReference>
<dbReference type="OMA" id="YFRTIWL"/>
<dbReference type="EC" id="2.5.1.18" evidence="4"/>
<dbReference type="InterPro" id="IPR040077">
    <property type="entry name" value="GST_C_Theta"/>
</dbReference>
<dbReference type="PANTHER" id="PTHR43917:SF8">
    <property type="entry name" value="GH16740P-RELATED"/>
    <property type="match status" value="1"/>
</dbReference>
<comment type="similarity">
    <text evidence="2">Belongs to the GST superfamily. Theta family.</text>
</comment>